<proteinExistence type="predicted"/>
<dbReference type="InterPro" id="IPR025476">
    <property type="entry name" value="Helitron_helicase-like"/>
</dbReference>
<dbReference type="PANTHER" id="PTHR10492">
    <property type="match status" value="1"/>
</dbReference>
<dbReference type="PANTHER" id="PTHR10492:SF57">
    <property type="entry name" value="ATP-DEPENDENT DNA HELICASE"/>
    <property type="match status" value="1"/>
</dbReference>
<feature type="domain" description="Helitron helicase-like" evidence="2">
    <location>
        <begin position="630"/>
        <end position="683"/>
    </location>
</feature>
<dbReference type="Proteomes" id="UP001162164">
    <property type="component" value="Unassembled WGS sequence"/>
</dbReference>
<reference evidence="3" key="1">
    <citation type="journal article" date="2023" name="Insect Mol. Biol.">
        <title>Genome sequencing provides insights into the evolution of gene families encoding plant cell wall-degrading enzymes in longhorned beetles.</title>
        <authorList>
            <person name="Shin N.R."/>
            <person name="Okamura Y."/>
            <person name="Kirsch R."/>
            <person name="Pauchet Y."/>
        </authorList>
    </citation>
    <scope>NUCLEOTIDE SEQUENCE</scope>
    <source>
        <strain evidence="3">MMC_N1</strain>
    </source>
</reference>
<evidence type="ECO:0000256" key="1">
    <source>
        <dbReference type="SAM" id="MobiDB-lite"/>
    </source>
</evidence>
<dbReference type="SUPFAM" id="SSF52540">
    <property type="entry name" value="P-loop containing nucleoside triphosphate hydrolases"/>
    <property type="match status" value="2"/>
</dbReference>
<feature type="domain" description="Helitron helicase-like" evidence="2">
    <location>
        <begin position="548"/>
        <end position="625"/>
    </location>
</feature>
<keyword evidence="4" id="KW-1185">Reference proteome</keyword>
<feature type="compositionally biased region" description="Basic residues" evidence="1">
    <location>
        <begin position="230"/>
        <end position="240"/>
    </location>
</feature>
<dbReference type="InterPro" id="IPR027417">
    <property type="entry name" value="P-loop_NTPase"/>
</dbReference>
<sequence length="1629" mass="185353">MAHVYARPHHMLQTEEEVLDIVEDDPSTSTREIARQVPVDYFLTESTAAKRASDANSTVLCSAPCGYERRGDVCFHTARGTGTAQSCPRLKSFDLAVNEDIPVCRGYSHHRNIGDWCVRHVCLMIDVVLLRRRFTTRMRRERSLRERIMLRVKRLRKGGLIIRLTPLVMRRPDDGTADEGREVFPQGRELIVRLIPLPIRRPDDVPADGDRELPDVPAQVRPVVRGAPPPRRRHAAVPRRVTHRRGITMTADALEVQCGAPYTCGALNENCRRCGARFFEREFKNRQGQRQICCKLGKVSLPALQCPPEFRALFTEDEPRTVEFLSNVRAANSMFAMATFKTSAPNARAQGQGRWGFSICGQIYHHTVGVPGTQELRQPVLSHYYFVDAEEVLERRNDMLGDRVGRDTILLIERVLRRENPYVRAYKAMGEVMLEDRQRYGGEGVRNVIIGFSRTGDMNRLLRQHNLPESRSEIAAIFYGDEPPFDVDLRLYPREIDADGDVQVRHHELKNLHPMADPMVYPLLFPCGENGWSIGMVHNDHRITMREFYRYRLQMREGFSLLHNGGKLFQQYVVDAWVRVEADYLWWIRTNQARFRYVQGQAMRRALLGNPDDRLRMGRAIVLPSGLGKKPEHRPDLVCRVFNVKFQEFLDDVVTKQIYGVVLNYHYVIEFQKRGLPHAHMVVTFVDDERIRDVEHVDQIVSAVLPDQDAQPRLYELGYPKPFRNDTVLARGGNGRPDYKRPDDGRYGMHGDFRITNQRVVPYNGYALAKYQTHINFEVVGSLASIKYLYKYVSKGADYATVVEEPEAGVDGGPPGGRINVDEVQSYLDCRYVSSMEAAWRILEFKMYDRSHSVMVLPVHLPGGNYVVVDDWEDEGRLGERLDARSKLKAWFALNGDDADARRFKYAEIPEHFVCSVALEVSARAEDLDLFYLRMLLKHVRGATSFEHLRTVNGVLCETFKEACERLHLLENLEEYNQCLGEAVRTQPAHRLRRLFGTIISVLDGERLNGVAALWRRYRKEFVHDWRRRGVPRARAYQMCIEFLDEFLARNRNNVTSGGSSNDEGRGAGAVDGGDVLSGDVNVNPNMYDPASLTGEQRALFIRIILAVGESCGKVLPLDFIEEFGVEEVYRGTAGRRRGERLFYVDGPGGTGKTYLYNTIVTFLRRIWNVNVVVAERRFIEPFVCLSTFRRRLWPVTIWKPSGRDISGEAGILLWDEAPMSHRYAVEAVDRYFKELMGRRDVAFGASRLWEEFSSHRLSRNMRLAGAGAEAAIEPDLGGMSFGNWLLALGEGRLPYVSLRSAPAAPNDLVEIPVRFRCGSVDELIEFVFENNFLGPEVAERAVLCPTNAAVKEVNDRLLERIEGDSRTYVSVDAIECRLLTGSNRGRTVVLPRIKMIARDTMLPQELIRIQFPVRLAYGITINKAQGQTLSRVGIYLKRPCFGHGQLYVAFSRVRSADDVRVFVENCSAQGTFAYRTGRTFTRNVVYHSILREDDPVLAELRRRPFPQRVVIDEEHEGGAAAQPLPQNRPEHVSPFADQLPMSSDDEAWADLVEEAAAEQLRHAGECAVDVPGGLEVWEDEIHMLLAASQDYYSDEERRLRAKVATGSKAGMSGINRPVPRRDSSDSSS</sequence>
<dbReference type="EMBL" id="JAPWTJ010003504">
    <property type="protein sequence ID" value="KAJ8955785.1"/>
    <property type="molecule type" value="Genomic_DNA"/>
</dbReference>
<feature type="compositionally biased region" description="Basic and acidic residues" evidence="1">
    <location>
        <begin position="1620"/>
        <end position="1629"/>
    </location>
</feature>
<dbReference type="CDD" id="cd18809">
    <property type="entry name" value="SF1_C_RecD"/>
    <property type="match status" value="1"/>
</dbReference>
<evidence type="ECO:0000313" key="3">
    <source>
        <dbReference type="EMBL" id="KAJ8955785.1"/>
    </source>
</evidence>
<name>A0ABQ9IQX5_9CUCU</name>
<evidence type="ECO:0000259" key="2">
    <source>
        <dbReference type="Pfam" id="PF14214"/>
    </source>
</evidence>
<accession>A0ABQ9IQX5</accession>
<gene>
    <name evidence="3" type="ORF">NQ317_014160</name>
</gene>
<organism evidence="3 4">
    <name type="scientific">Molorchus minor</name>
    <dbReference type="NCBI Taxonomy" id="1323400"/>
    <lineage>
        <taxon>Eukaryota</taxon>
        <taxon>Metazoa</taxon>
        <taxon>Ecdysozoa</taxon>
        <taxon>Arthropoda</taxon>
        <taxon>Hexapoda</taxon>
        <taxon>Insecta</taxon>
        <taxon>Pterygota</taxon>
        <taxon>Neoptera</taxon>
        <taxon>Endopterygota</taxon>
        <taxon>Coleoptera</taxon>
        <taxon>Polyphaga</taxon>
        <taxon>Cucujiformia</taxon>
        <taxon>Chrysomeloidea</taxon>
        <taxon>Cerambycidae</taxon>
        <taxon>Lamiinae</taxon>
        <taxon>Monochamini</taxon>
        <taxon>Molorchus</taxon>
    </lineage>
</organism>
<evidence type="ECO:0000313" key="4">
    <source>
        <dbReference type="Proteomes" id="UP001162164"/>
    </source>
</evidence>
<feature type="region of interest" description="Disordered" evidence="1">
    <location>
        <begin position="221"/>
        <end position="240"/>
    </location>
</feature>
<dbReference type="Pfam" id="PF14214">
    <property type="entry name" value="Helitron_like_N"/>
    <property type="match status" value="2"/>
</dbReference>
<feature type="region of interest" description="Disordered" evidence="1">
    <location>
        <begin position="1604"/>
        <end position="1629"/>
    </location>
</feature>
<protein>
    <recommendedName>
        <fullName evidence="2">Helitron helicase-like domain-containing protein</fullName>
    </recommendedName>
</protein>
<comment type="caution">
    <text evidence="3">The sequence shown here is derived from an EMBL/GenBank/DDBJ whole genome shotgun (WGS) entry which is preliminary data.</text>
</comment>